<gene>
    <name evidence="2" type="ORF">IFM89_007229</name>
</gene>
<feature type="compositionally biased region" description="Low complexity" evidence="1">
    <location>
        <begin position="8"/>
        <end position="23"/>
    </location>
</feature>
<evidence type="ECO:0000313" key="2">
    <source>
        <dbReference type="EMBL" id="KAF9619481.1"/>
    </source>
</evidence>
<name>A0A835MD80_9MAGN</name>
<dbReference type="OrthoDB" id="410307at2759"/>
<comment type="caution">
    <text evidence="2">The sequence shown here is derived from an EMBL/GenBank/DDBJ whole genome shotgun (WGS) entry which is preliminary data.</text>
</comment>
<keyword evidence="3" id="KW-1185">Reference proteome</keyword>
<reference evidence="2 3" key="1">
    <citation type="submission" date="2020-10" db="EMBL/GenBank/DDBJ databases">
        <title>The Coptis chinensis genome and diversification of protoberbering-type alkaloids.</title>
        <authorList>
            <person name="Wang B."/>
            <person name="Shu S."/>
            <person name="Song C."/>
            <person name="Liu Y."/>
        </authorList>
    </citation>
    <scope>NUCLEOTIDE SEQUENCE [LARGE SCALE GENOMIC DNA]</scope>
    <source>
        <strain evidence="2">HL-2020</strain>
        <tissue evidence="2">Leaf</tissue>
    </source>
</reference>
<protein>
    <submittedName>
        <fullName evidence="2">Uncharacterized protein</fullName>
    </submittedName>
</protein>
<dbReference type="Proteomes" id="UP000631114">
    <property type="component" value="Unassembled WGS sequence"/>
</dbReference>
<feature type="region of interest" description="Disordered" evidence="1">
    <location>
        <begin position="1"/>
        <end position="23"/>
    </location>
</feature>
<proteinExistence type="predicted"/>
<evidence type="ECO:0000256" key="1">
    <source>
        <dbReference type="SAM" id="MobiDB-lite"/>
    </source>
</evidence>
<dbReference type="AlphaFoldDB" id="A0A835MD80"/>
<feature type="region of interest" description="Disordered" evidence="1">
    <location>
        <begin position="56"/>
        <end position="117"/>
    </location>
</feature>
<sequence length="117" mass="13146">MSSSPRYSDQAMSSSMFSPSHKSAVLNQFQQQQSMLSPINTSVFSRKNVDHPLLQASFGDIHSPGRMSPRSMEPISPMSARAVFSQREKLQQHSLSSRDLGSTINKSSWRLSRNPYK</sequence>
<organism evidence="2 3">
    <name type="scientific">Coptis chinensis</name>
    <dbReference type="NCBI Taxonomy" id="261450"/>
    <lineage>
        <taxon>Eukaryota</taxon>
        <taxon>Viridiplantae</taxon>
        <taxon>Streptophyta</taxon>
        <taxon>Embryophyta</taxon>
        <taxon>Tracheophyta</taxon>
        <taxon>Spermatophyta</taxon>
        <taxon>Magnoliopsida</taxon>
        <taxon>Ranunculales</taxon>
        <taxon>Ranunculaceae</taxon>
        <taxon>Coptidoideae</taxon>
        <taxon>Coptis</taxon>
    </lineage>
</organism>
<dbReference type="EMBL" id="JADFTS010000002">
    <property type="protein sequence ID" value="KAF9619481.1"/>
    <property type="molecule type" value="Genomic_DNA"/>
</dbReference>
<accession>A0A835MD80</accession>
<feature type="compositionally biased region" description="Polar residues" evidence="1">
    <location>
        <begin position="92"/>
        <end position="111"/>
    </location>
</feature>
<evidence type="ECO:0000313" key="3">
    <source>
        <dbReference type="Proteomes" id="UP000631114"/>
    </source>
</evidence>